<keyword evidence="3" id="KW-0732">Signal</keyword>
<dbReference type="InterPro" id="IPR011990">
    <property type="entry name" value="TPR-like_helical_dom_sf"/>
</dbReference>
<dbReference type="SUPFAM" id="SSF48452">
    <property type="entry name" value="TPR-like"/>
    <property type="match status" value="1"/>
</dbReference>
<evidence type="ECO:0000313" key="10">
    <source>
        <dbReference type="Proteomes" id="UP000462885"/>
    </source>
</evidence>
<evidence type="ECO:0000256" key="5">
    <source>
        <dbReference type="ARBA" id="ARBA00023237"/>
    </source>
</evidence>
<comment type="subcellular location">
    <subcellularLocation>
        <location evidence="1">Cell outer membrane</location>
    </subcellularLocation>
</comment>
<dbReference type="AlphaFoldDB" id="A0A412LSL3"/>
<reference evidence="8 10" key="2">
    <citation type="submission" date="2019-10" db="EMBL/GenBank/DDBJ databases">
        <title>Genome Sequence and Assembly of iSURF_14.</title>
        <authorList>
            <person name="Wucher B.R."/>
            <person name="Ruoff K.L."/>
            <person name="Price C.E."/>
            <person name="Valls R.R."/>
            <person name="O'Toole G.A."/>
        </authorList>
    </citation>
    <scope>NUCLEOTIDE SEQUENCE [LARGE SCALE GENOMIC DNA]</scope>
    <source>
        <strain evidence="8 10">ANK132K_3B</strain>
    </source>
</reference>
<evidence type="ECO:0000256" key="1">
    <source>
        <dbReference type="ARBA" id="ARBA00004442"/>
    </source>
</evidence>
<evidence type="ECO:0000259" key="6">
    <source>
        <dbReference type="Pfam" id="PF07980"/>
    </source>
</evidence>
<proteinExistence type="inferred from homology"/>
<dbReference type="RefSeq" id="WP_005849318.1">
    <property type="nucleotide sequence ID" value="NZ_CP181423.1"/>
</dbReference>
<dbReference type="EMBL" id="WCIF01000034">
    <property type="protein sequence ID" value="KAB5433371.1"/>
    <property type="molecule type" value="Genomic_DNA"/>
</dbReference>
<dbReference type="Proteomes" id="UP000462885">
    <property type="component" value="Unassembled WGS sequence"/>
</dbReference>
<dbReference type="GO" id="GO:0009279">
    <property type="term" value="C:cell outer membrane"/>
    <property type="evidence" value="ECO:0007669"/>
    <property type="project" value="UniProtKB-SubCell"/>
</dbReference>
<evidence type="ECO:0000256" key="3">
    <source>
        <dbReference type="ARBA" id="ARBA00022729"/>
    </source>
</evidence>
<dbReference type="InterPro" id="IPR012944">
    <property type="entry name" value="SusD_RagB_dom"/>
</dbReference>
<keyword evidence="5" id="KW-0998">Cell outer membrane</keyword>
<dbReference type="PROSITE" id="PS51257">
    <property type="entry name" value="PROKAR_LIPOPROTEIN"/>
    <property type="match status" value="1"/>
</dbReference>
<evidence type="ECO:0000313" key="8">
    <source>
        <dbReference type="EMBL" id="KAB5433371.1"/>
    </source>
</evidence>
<organism evidence="7 9">
    <name type="scientific">Phocaeicola vulgatus</name>
    <name type="common">Bacteroides vulgatus</name>
    <dbReference type="NCBI Taxonomy" id="821"/>
    <lineage>
        <taxon>Bacteria</taxon>
        <taxon>Pseudomonadati</taxon>
        <taxon>Bacteroidota</taxon>
        <taxon>Bacteroidia</taxon>
        <taxon>Bacteroidales</taxon>
        <taxon>Bacteroidaceae</taxon>
        <taxon>Phocaeicola</taxon>
    </lineage>
</organism>
<comment type="caution">
    <text evidence="7">The sequence shown here is derived from an EMBL/GenBank/DDBJ whole genome shotgun (WGS) entry which is preliminary data.</text>
</comment>
<accession>A0A412LSL3</accession>
<protein>
    <submittedName>
        <fullName evidence="7">RagB/SusD family nutrient uptake outer membrane protein</fullName>
    </submittedName>
</protein>
<feature type="domain" description="RagB/SusD" evidence="6">
    <location>
        <begin position="345"/>
        <end position="588"/>
    </location>
</feature>
<dbReference type="Gene3D" id="1.25.40.390">
    <property type="match status" value="1"/>
</dbReference>
<evidence type="ECO:0000313" key="9">
    <source>
        <dbReference type="Proteomes" id="UP000441522"/>
    </source>
</evidence>
<comment type="similarity">
    <text evidence="2">Belongs to the SusD family.</text>
</comment>
<dbReference type="Pfam" id="PF07980">
    <property type="entry name" value="SusD_RagB"/>
    <property type="match status" value="1"/>
</dbReference>
<gene>
    <name evidence="8" type="ORF">F9Z94_19875</name>
    <name evidence="7" type="ORF">GAS29_16935</name>
</gene>
<dbReference type="EMBL" id="WCWW01000045">
    <property type="protein sequence ID" value="KAB3853401.1"/>
    <property type="molecule type" value="Genomic_DNA"/>
</dbReference>
<evidence type="ECO:0000313" key="7">
    <source>
        <dbReference type="EMBL" id="KAB3853401.1"/>
    </source>
</evidence>
<keyword evidence="4" id="KW-0472">Membrane</keyword>
<sequence>MKNIKYFVFVFFLPIIFFSCSDIEFGDKFLGEAPESSGATLDTMFNSKVNADKVLTKAYTYVPYGLPGGGDNKLGGNILEALTDLYNSLRDNIGDGPTTLYYSGNLSANMGSANIGNEAYRFASEFSYHAIRYAWIFIENVDRVPDMTSSEKAQRIAEAKMLIALSYAEMLRYVGGVPLITQSVDPNGEMNFPRATFEQTVNYIVGLIDECKNSLPWKQDNLNDGRMTKAGALGLKLRVLLFAASPMFNSSSPWHPEADEYTRYSSESKERWKAAKEAGDEFMKELEINRQYDLIQPEEATHEAYRKAFQTAYYDRGGNEILISTRRGYDSGTHQSFYDERTYSGVTLNYVNMFPWKDGSDFPADFDWKHPSQQPFYTKDGEPTRDPRLYETVAVPGDLYWNGTPAPVYINHTGFRPGGMGFLCKKFIMEKAADRVGRPIQWPYLRFAEVLLSYAEALNEFNGGPDALAYDCVNRVRNRVGLGNLPTGLSQVNFRKAILKERALEFGFEEVRWFDLIRWKMESEFQKTLYGLTSKALDDQNDPHEFSFTPFAIKDRFWKTSWNTKWFLAPIPQTEINKEYGMTQNPGW</sequence>
<evidence type="ECO:0000256" key="4">
    <source>
        <dbReference type="ARBA" id="ARBA00023136"/>
    </source>
</evidence>
<dbReference type="Proteomes" id="UP000441522">
    <property type="component" value="Unassembled WGS sequence"/>
</dbReference>
<reference evidence="7 9" key="1">
    <citation type="journal article" date="2019" name="Nat. Med.">
        <title>A library of human gut bacterial isolates paired with longitudinal multiomics data enables mechanistic microbiome research.</title>
        <authorList>
            <person name="Poyet M."/>
            <person name="Groussin M."/>
            <person name="Gibbons S.M."/>
            <person name="Avila-Pacheco J."/>
            <person name="Jiang X."/>
            <person name="Kearney S.M."/>
            <person name="Perrotta A.R."/>
            <person name="Berdy B."/>
            <person name="Zhao S."/>
            <person name="Lieberman T.D."/>
            <person name="Swanson P.K."/>
            <person name="Smith M."/>
            <person name="Roesemann S."/>
            <person name="Alexander J.E."/>
            <person name="Rich S.A."/>
            <person name="Livny J."/>
            <person name="Vlamakis H."/>
            <person name="Clish C."/>
            <person name="Bullock K."/>
            <person name="Deik A."/>
            <person name="Scott J."/>
            <person name="Pierce K.A."/>
            <person name="Xavier R.J."/>
            <person name="Alm E.J."/>
        </authorList>
    </citation>
    <scope>NUCLEOTIDE SEQUENCE [LARGE SCALE GENOMIC DNA]</scope>
    <source>
        <strain evidence="7 9">BIOML-A5</strain>
    </source>
</reference>
<evidence type="ECO:0000256" key="2">
    <source>
        <dbReference type="ARBA" id="ARBA00006275"/>
    </source>
</evidence>
<name>A0A412LSL3_PHOVU</name>